<comment type="caution">
    <text evidence="3">The sequence shown here is derived from an EMBL/GenBank/DDBJ whole genome shotgun (WGS) entry which is preliminary data.</text>
</comment>
<dbReference type="Pfam" id="PF13174">
    <property type="entry name" value="TPR_6"/>
    <property type="match status" value="2"/>
</dbReference>
<dbReference type="AlphaFoldDB" id="A0A3R9ZQ15"/>
<organism evidence="3 4">
    <name type="scientific">Aquibium carbonis</name>
    <dbReference type="NCBI Taxonomy" id="2495581"/>
    <lineage>
        <taxon>Bacteria</taxon>
        <taxon>Pseudomonadati</taxon>
        <taxon>Pseudomonadota</taxon>
        <taxon>Alphaproteobacteria</taxon>
        <taxon>Hyphomicrobiales</taxon>
        <taxon>Phyllobacteriaceae</taxon>
        <taxon>Aquibium</taxon>
    </lineage>
</organism>
<dbReference type="GO" id="GO:0030288">
    <property type="term" value="C:outer membrane-bounded periplasmic space"/>
    <property type="evidence" value="ECO:0007669"/>
    <property type="project" value="UniProtKB-UniRule"/>
</dbReference>
<name>A0A3R9ZQ15_9HYPH</name>
<dbReference type="HAMAP" id="MF_02066">
    <property type="entry name" value="CpoB"/>
    <property type="match status" value="1"/>
</dbReference>
<accession>A0A3R9ZQ15</accession>
<evidence type="ECO:0000313" key="3">
    <source>
        <dbReference type="EMBL" id="RST84948.1"/>
    </source>
</evidence>
<gene>
    <name evidence="3" type="primary">ybgF</name>
    <name evidence="1" type="synonym">cpoB</name>
    <name evidence="3" type="ORF">EJC49_18560</name>
</gene>
<keyword evidence="1" id="KW-0732">Signal</keyword>
<dbReference type="GO" id="GO:0043093">
    <property type="term" value="P:FtsZ-dependent cytokinesis"/>
    <property type="evidence" value="ECO:0007669"/>
    <property type="project" value="UniProtKB-UniRule"/>
</dbReference>
<dbReference type="InterPro" id="IPR034706">
    <property type="entry name" value="CpoB"/>
</dbReference>
<comment type="function">
    <text evidence="1">Mediates coordination of peptidoglycan synthesis and outer membrane constriction during cell division.</text>
</comment>
<keyword evidence="1" id="KW-0131">Cell cycle</keyword>
<proteinExistence type="inferred from homology"/>
<comment type="subcellular location">
    <subcellularLocation>
        <location evidence="1">Periplasm</location>
    </subcellularLocation>
</comment>
<feature type="chain" id="PRO_5018797842" description="Cell division coordinator CpoB" evidence="1">
    <location>
        <begin position="24"/>
        <end position="332"/>
    </location>
</feature>
<dbReference type="Proteomes" id="UP000278398">
    <property type="component" value="Unassembled WGS sequence"/>
</dbReference>
<comment type="similarity">
    <text evidence="1">Belongs to the CpoB family.</text>
</comment>
<dbReference type="EMBL" id="RWKW01000071">
    <property type="protein sequence ID" value="RST84948.1"/>
    <property type="molecule type" value="Genomic_DNA"/>
</dbReference>
<reference evidence="3 4" key="1">
    <citation type="submission" date="2018-12" db="EMBL/GenBank/DDBJ databases">
        <title>Mesorhizobium carbonis sp. nov., isolated from coal mine water.</title>
        <authorList>
            <person name="Xin W."/>
            <person name="Xu Z."/>
            <person name="Xiang F."/>
            <person name="Zhang J."/>
            <person name="Xi L."/>
            <person name="Liu J."/>
        </authorList>
    </citation>
    <scope>NUCLEOTIDE SEQUENCE [LARGE SCALE GENOMIC DNA]</scope>
    <source>
        <strain evidence="3 4">B2.3</strain>
    </source>
</reference>
<feature type="compositionally biased region" description="Low complexity" evidence="2">
    <location>
        <begin position="124"/>
        <end position="144"/>
    </location>
</feature>
<keyword evidence="4" id="KW-1185">Reference proteome</keyword>
<dbReference type="NCBIfam" id="TIGR02795">
    <property type="entry name" value="tol_pal_ybgF"/>
    <property type="match status" value="1"/>
</dbReference>
<dbReference type="InterPro" id="IPR011990">
    <property type="entry name" value="TPR-like_helical_dom_sf"/>
</dbReference>
<sequence precursor="true">MKLKTFLCAVVAVPLLLGGTANAVPFGQNSPSAQTGGIGGLLPPNWLGRSGDAATVQLAQAGDPRIPTLEEQVRDLTGRVEELNFLLLQMEDQMRKMQEDNEFRLQQLEEKRGDAGAATGNRVTAAEPAAPVAPPASSTAPSTAQEGPVRGEPPRTLGTVTFDANGNPTGGTLDTNGQMAGSAAPMMDDGGAGTDNTQVAALPPTDDPEELYRNAYNFILSGDYPTAEAGFREHIERFPGDPKTADARYWLGEALLGMEQYRSAAETFLAANREFPDAPKAPDMLLKLGVSLAALQQRDVACATYSEIGKRYKDVSSALKERVRAEQALAGC</sequence>
<evidence type="ECO:0000256" key="2">
    <source>
        <dbReference type="SAM" id="MobiDB-lite"/>
    </source>
</evidence>
<keyword evidence="1" id="KW-0574">Periplasm</keyword>
<dbReference type="InterPro" id="IPR019734">
    <property type="entry name" value="TPR_rpt"/>
</dbReference>
<protein>
    <recommendedName>
        <fullName evidence="1">Cell division coordinator CpoB</fullName>
    </recommendedName>
</protein>
<evidence type="ECO:0000256" key="1">
    <source>
        <dbReference type="HAMAP-Rule" id="MF_02066"/>
    </source>
</evidence>
<evidence type="ECO:0000313" key="4">
    <source>
        <dbReference type="Proteomes" id="UP000278398"/>
    </source>
</evidence>
<dbReference type="RefSeq" id="WP_126701424.1">
    <property type="nucleotide sequence ID" value="NZ_RWKW01000071.1"/>
</dbReference>
<dbReference type="Gene3D" id="1.25.40.10">
    <property type="entry name" value="Tetratricopeptide repeat domain"/>
    <property type="match status" value="1"/>
</dbReference>
<feature type="signal peptide" evidence="1">
    <location>
        <begin position="1"/>
        <end position="23"/>
    </location>
</feature>
<dbReference type="SUPFAM" id="SSF48452">
    <property type="entry name" value="TPR-like"/>
    <property type="match status" value="1"/>
</dbReference>
<dbReference type="OrthoDB" id="7185608at2"/>
<feature type="region of interest" description="Disordered" evidence="2">
    <location>
        <begin position="112"/>
        <end position="159"/>
    </location>
</feature>
<keyword evidence="1" id="KW-0132">Cell division</keyword>
<dbReference type="InterPro" id="IPR014162">
    <property type="entry name" value="CpoB_C"/>
</dbReference>